<dbReference type="Proteomes" id="UP000295499">
    <property type="component" value="Unassembled WGS sequence"/>
</dbReference>
<dbReference type="RefSeq" id="WP_133553348.1">
    <property type="nucleotide sequence ID" value="NZ_SNWM01000001.1"/>
</dbReference>
<evidence type="ECO:0000313" key="2">
    <source>
        <dbReference type="Proteomes" id="UP000295499"/>
    </source>
</evidence>
<protein>
    <submittedName>
        <fullName evidence="1">Uncharacterized protein</fullName>
    </submittedName>
</protein>
<evidence type="ECO:0000313" key="1">
    <source>
        <dbReference type="EMBL" id="TDO24938.1"/>
    </source>
</evidence>
<gene>
    <name evidence="1" type="ORF">CLV32_1233</name>
</gene>
<dbReference type="OrthoDB" id="765218at2"/>
<reference evidence="1 2" key="1">
    <citation type="submission" date="2019-03" db="EMBL/GenBank/DDBJ databases">
        <title>Genomic Encyclopedia of Archaeal and Bacterial Type Strains, Phase II (KMG-II): from individual species to whole genera.</title>
        <authorList>
            <person name="Goeker M."/>
        </authorList>
    </citation>
    <scope>NUCLEOTIDE SEQUENCE [LARGE SCALE GENOMIC DNA]</scope>
    <source>
        <strain evidence="1 2">DSM 19034</strain>
    </source>
</reference>
<dbReference type="AlphaFoldDB" id="A0A4V3C484"/>
<comment type="caution">
    <text evidence="1">The sequence shown here is derived from an EMBL/GenBank/DDBJ whole genome shotgun (WGS) entry which is preliminary data.</text>
</comment>
<proteinExistence type="predicted"/>
<accession>A0A4V3C484</accession>
<name>A0A4V3C484_9SPHI</name>
<dbReference type="EMBL" id="SNWM01000001">
    <property type="protein sequence ID" value="TDO24938.1"/>
    <property type="molecule type" value="Genomic_DNA"/>
</dbReference>
<organism evidence="1 2">
    <name type="scientific">Pedobacter duraquae</name>
    <dbReference type="NCBI Taxonomy" id="425511"/>
    <lineage>
        <taxon>Bacteria</taxon>
        <taxon>Pseudomonadati</taxon>
        <taxon>Bacteroidota</taxon>
        <taxon>Sphingobacteriia</taxon>
        <taxon>Sphingobacteriales</taxon>
        <taxon>Sphingobacteriaceae</taxon>
        <taxon>Pedobacter</taxon>
    </lineage>
</organism>
<sequence length="115" mass="13524">MEFLDFTLPEFAFLDGSDHEPNNVTATRNIIQHNPTHTVLEVLDMQEPLEFKLNASVQTFDFIYHNTFGEKENHKLAVHFTMAEEKELKEVFLKAAKWYSDYLTWEDGNIQDEEV</sequence>
<keyword evidence="2" id="KW-1185">Reference proteome</keyword>